<evidence type="ECO:0000313" key="3">
    <source>
        <dbReference type="Proteomes" id="UP001458880"/>
    </source>
</evidence>
<keyword evidence="3" id="KW-1185">Reference proteome</keyword>
<organism evidence="2 3">
    <name type="scientific">Popillia japonica</name>
    <name type="common">Japanese beetle</name>
    <dbReference type="NCBI Taxonomy" id="7064"/>
    <lineage>
        <taxon>Eukaryota</taxon>
        <taxon>Metazoa</taxon>
        <taxon>Ecdysozoa</taxon>
        <taxon>Arthropoda</taxon>
        <taxon>Hexapoda</taxon>
        <taxon>Insecta</taxon>
        <taxon>Pterygota</taxon>
        <taxon>Neoptera</taxon>
        <taxon>Endopterygota</taxon>
        <taxon>Coleoptera</taxon>
        <taxon>Polyphaga</taxon>
        <taxon>Scarabaeiformia</taxon>
        <taxon>Scarabaeidae</taxon>
        <taxon>Rutelinae</taxon>
        <taxon>Popillia</taxon>
    </lineage>
</organism>
<keyword evidence="1" id="KW-0812">Transmembrane</keyword>
<evidence type="ECO:0000313" key="2">
    <source>
        <dbReference type="EMBL" id="KAK9717804.1"/>
    </source>
</evidence>
<comment type="caution">
    <text evidence="2">The sequence shown here is derived from an EMBL/GenBank/DDBJ whole genome shotgun (WGS) entry which is preliminary data.</text>
</comment>
<keyword evidence="1" id="KW-1133">Transmembrane helix</keyword>
<name>A0AAW1KH97_POPJA</name>
<protein>
    <submittedName>
        <fullName evidence="2">Uncharacterized protein</fullName>
    </submittedName>
</protein>
<dbReference type="Proteomes" id="UP001458880">
    <property type="component" value="Unassembled WGS sequence"/>
</dbReference>
<proteinExistence type="predicted"/>
<keyword evidence="1" id="KW-0472">Membrane</keyword>
<dbReference type="EMBL" id="JASPKY010000236">
    <property type="protein sequence ID" value="KAK9717804.1"/>
    <property type="molecule type" value="Genomic_DNA"/>
</dbReference>
<reference evidence="2 3" key="1">
    <citation type="journal article" date="2024" name="BMC Genomics">
        <title>De novo assembly and annotation of Popillia japonica's genome with initial clues to its potential as an invasive pest.</title>
        <authorList>
            <person name="Cucini C."/>
            <person name="Boschi S."/>
            <person name="Funari R."/>
            <person name="Cardaioli E."/>
            <person name="Iannotti N."/>
            <person name="Marturano G."/>
            <person name="Paoli F."/>
            <person name="Bruttini M."/>
            <person name="Carapelli A."/>
            <person name="Frati F."/>
            <person name="Nardi F."/>
        </authorList>
    </citation>
    <scope>NUCLEOTIDE SEQUENCE [LARGE SCALE GENOMIC DNA]</scope>
    <source>
        <strain evidence="2">DMR45628</strain>
    </source>
</reference>
<accession>A0AAW1KH97</accession>
<feature type="transmembrane region" description="Helical" evidence="1">
    <location>
        <begin position="21"/>
        <end position="38"/>
    </location>
</feature>
<sequence length="147" mass="17304">MMNLLFLMDYSRWMRNHKWRLVTGHFILMLLVTSAHFLNERILNFSDCLALVAVILFVSFLIQQLLHTKLKIFTSRKEEDEESQFRKTLTLTFSCVTLVDQSFKNIKFFERGVNPCYGETQFKGSVNDKGLKQDCLISRLTLNRKSN</sequence>
<gene>
    <name evidence="2" type="ORF">QE152_g23546</name>
</gene>
<dbReference type="AlphaFoldDB" id="A0AAW1KH97"/>
<feature type="transmembrane region" description="Helical" evidence="1">
    <location>
        <begin position="44"/>
        <end position="66"/>
    </location>
</feature>
<evidence type="ECO:0000256" key="1">
    <source>
        <dbReference type="SAM" id="Phobius"/>
    </source>
</evidence>